<dbReference type="OrthoDB" id="433924at2759"/>
<gene>
    <name evidence="3" type="ORF">TRFO_26292</name>
</gene>
<feature type="compositionally biased region" description="Low complexity" evidence="1">
    <location>
        <begin position="150"/>
        <end position="208"/>
    </location>
</feature>
<keyword evidence="4" id="KW-1185">Reference proteome</keyword>
<feature type="compositionally biased region" description="Polar residues" evidence="1">
    <location>
        <begin position="54"/>
        <end position="64"/>
    </location>
</feature>
<dbReference type="Proteomes" id="UP000179807">
    <property type="component" value="Unassembled WGS sequence"/>
</dbReference>
<evidence type="ECO:0000256" key="1">
    <source>
        <dbReference type="SAM" id="MobiDB-lite"/>
    </source>
</evidence>
<evidence type="ECO:0000313" key="4">
    <source>
        <dbReference type="Proteomes" id="UP000179807"/>
    </source>
</evidence>
<dbReference type="PROSITE" id="PS50013">
    <property type="entry name" value="CHROMO_2"/>
    <property type="match status" value="1"/>
</dbReference>
<dbReference type="Pfam" id="PF00385">
    <property type="entry name" value="Chromo"/>
    <property type="match status" value="1"/>
</dbReference>
<dbReference type="EMBL" id="MLAK01000744">
    <property type="protein sequence ID" value="OHT05858.1"/>
    <property type="molecule type" value="Genomic_DNA"/>
</dbReference>
<dbReference type="CDD" id="cd00024">
    <property type="entry name" value="CD_CSD"/>
    <property type="match status" value="1"/>
</dbReference>
<feature type="region of interest" description="Disordered" evidence="1">
    <location>
        <begin position="1"/>
        <end position="103"/>
    </location>
</feature>
<feature type="compositionally biased region" description="Polar residues" evidence="1">
    <location>
        <begin position="77"/>
        <end position="103"/>
    </location>
</feature>
<feature type="compositionally biased region" description="Low complexity" evidence="1">
    <location>
        <begin position="65"/>
        <end position="76"/>
    </location>
</feature>
<protein>
    <recommendedName>
        <fullName evidence="2">Chromo domain-containing protein</fullName>
    </recommendedName>
</protein>
<feature type="domain" description="Chromo" evidence="2">
    <location>
        <begin position="225"/>
        <end position="285"/>
    </location>
</feature>
<reference evidence="3" key="1">
    <citation type="submission" date="2016-10" db="EMBL/GenBank/DDBJ databases">
        <authorList>
            <person name="Benchimol M."/>
            <person name="Almeida L.G."/>
            <person name="Vasconcelos A.T."/>
            <person name="Perreira-Neves A."/>
            <person name="Rosa I.A."/>
            <person name="Tasca T."/>
            <person name="Bogo M.R."/>
            <person name="de Souza W."/>
        </authorList>
    </citation>
    <scope>NUCLEOTIDE SEQUENCE [LARGE SCALE GENOMIC DNA]</scope>
    <source>
        <strain evidence="3">K</strain>
    </source>
</reference>
<feature type="region of interest" description="Disordered" evidence="1">
    <location>
        <begin position="149"/>
        <end position="224"/>
    </location>
</feature>
<dbReference type="SUPFAM" id="SSF54160">
    <property type="entry name" value="Chromo domain-like"/>
    <property type="match status" value="1"/>
</dbReference>
<dbReference type="GeneID" id="94839564"/>
<dbReference type="SMART" id="SM00298">
    <property type="entry name" value="CHROMO"/>
    <property type="match status" value="1"/>
</dbReference>
<accession>A0A1J4K4G2</accession>
<comment type="caution">
    <text evidence="3">The sequence shown here is derived from an EMBL/GenBank/DDBJ whole genome shotgun (WGS) entry which is preliminary data.</text>
</comment>
<organism evidence="3 4">
    <name type="scientific">Tritrichomonas foetus</name>
    <dbReference type="NCBI Taxonomy" id="1144522"/>
    <lineage>
        <taxon>Eukaryota</taxon>
        <taxon>Metamonada</taxon>
        <taxon>Parabasalia</taxon>
        <taxon>Tritrichomonadida</taxon>
        <taxon>Tritrichomonadidae</taxon>
        <taxon>Tritrichomonas</taxon>
    </lineage>
</organism>
<dbReference type="InterPro" id="IPR023780">
    <property type="entry name" value="Chromo_domain"/>
</dbReference>
<dbReference type="Gene3D" id="2.40.50.40">
    <property type="match status" value="1"/>
</dbReference>
<evidence type="ECO:0000313" key="3">
    <source>
        <dbReference type="EMBL" id="OHT05858.1"/>
    </source>
</evidence>
<evidence type="ECO:0000259" key="2">
    <source>
        <dbReference type="PROSITE" id="PS50013"/>
    </source>
</evidence>
<sequence>MNSHPNSFFGSNGSLQNTPVNYNQLSGPRQNDQQMQFFQSPKNGNIGQIVFSPKNASSGNINSINQNLPVQQNNPNESNFQGSSENTQNQIPHQNVGKNSNGTPIFSNFLSNLISPNSCQNPNLPNSPINPTNTLYAFPTSIQVQNLSDIPSNINNPKNSIPNNNIPNNSIPNNSIENNNNPNNNNPNNNNPNNNNPNNNNPNNNNPNELTPNLNHSIPKPNSGFEIEGIQEERERKGKKQYLIQWAGFSDDECTWEDETDLIRNHSSVIEEFHRNGPKQRTFKRIKNFISGFIKNNEIFYNVLYQNDEVGCISSLQAKGSRTRQLLIDFLEKEARFESRDRINSSSDHHSTLLSESNSIENLVSDSNDINLNQNNTISSLLSHINSNSRENTDSKIIEADLSKSQNDMENNRNFIYQSSDTSDSQIESESEDNITFAKTEQKKLLKMDPIVICSTSDDSDITIIS</sequence>
<dbReference type="InterPro" id="IPR016197">
    <property type="entry name" value="Chromo-like_dom_sf"/>
</dbReference>
<dbReference type="VEuPathDB" id="TrichDB:TRFO_26292"/>
<proteinExistence type="predicted"/>
<dbReference type="AlphaFoldDB" id="A0A1J4K4G2"/>
<dbReference type="RefSeq" id="XP_068358994.1">
    <property type="nucleotide sequence ID" value="XM_068504860.1"/>
</dbReference>
<feature type="compositionally biased region" description="Polar residues" evidence="1">
    <location>
        <begin position="1"/>
        <end position="46"/>
    </location>
</feature>
<dbReference type="InterPro" id="IPR000953">
    <property type="entry name" value="Chromo/chromo_shadow_dom"/>
</dbReference>
<name>A0A1J4K4G2_9EUKA</name>